<dbReference type="GO" id="GO:0033178">
    <property type="term" value="C:proton-transporting two-sector ATPase complex, catalytic domain"/>
    <property type="evidence" value="ECO:0007669"/>
    <property type="project" value="InterPro"/>
</dbReference>
<keyword evidence="6 8" id="KW-0472">Membrane</keyword>
<evidence type="ECO:0000256" key="9">
    <source>
        <dbReference type="SAM" id="Coils"/>
    </source>
</evidence>
<keyword evidence="2 8" id="KW-0813">Transport</keyword>
<comment type="subcellular location">
    <subcellularLocation>
        <location evidence="8">Cell membrane</location>
        <topology evidence="8">Peripheral membrane protein</topology>
    </subcellularLocation>
</comment>
<dbReference type="GO" id="GO:0005524">
    <property type="term" value="F:ATP binding"/>
    <property type="evidence" value="ECO:0007669"/>
    <property type="project" value="UniProtKB-UniRule"/>
</dbReference>
<dbReference type="STRING" id="694429.Pyrfu_0058"/>
<dbReference type="KEGG" id="pfm:Pyrfu_0058"/>
<evidence type="ECO:0000256" key="1">
    <source>
        <dbReference type="ARBA" id="ARBA00005901"/>
    </source>
</evidence>
<evidence type="ECO:0000256" key="3">
    <source>
        <dbReference type="ARBA" id="ARBA00022475"/>
    </source>
</evidence>
<dbReference type="SUPFAM" id="SSF160527">
    <property type="entry name" value="V-type ATPase subunit E-like"/>
    <property type="match status" value="1"/>
</dbReference>
<gene>
    <name evidence="8" type="primary">atpE</name>
    <name evidence="10" type="ordered locus">Pyrfu_0058</name>
</gene>
<dbReference type="HOGENOM" id="CLU_1318580_0_0_2"/>
<feature type="coiled-coil region" evidence="9">
    <location>
        <begin position="18"/>
        <end position="102"/>
    </location>
</feature>
<dbReference type="GO" id="GO:0046933">
    <property type="term" value="F:proton-transporting ATP synthase activity, rotational mechanism"/>
    <property type="evidence" value="ECO:0007669"/>
    <property type="project" value="UniProtKB-UniRule"/>
</dbReference>
<evidence type="ECO:0000313" key="11">
    <source>
        <dbReference type="Proteomes" id="UP000001037"/>
    </source>
</evidence>
<comment type="similarity">
    <text evidence="1 8">Belongs to the V-ATPase E subunit family.</text>
</comment>
<dbReference type="eggNOG" id="arCOG00869">
    <property type="taxonomic scope" value="Archaea"/>
</dbReference>
<dbReference type="InterPro" id="IPR002842">
    <property type="entry name" value="ATPase_V1_Esu"/>
</dbReference>
<evidence type="ECO:0000256" key="8">
    <source>
        <dbReference type="HAMAP-Rule" id="MF_00311"/>
    </source>
</evidence>
<evidence type="ECO:0000256" key="2">
    <source>
        <dbReference type="ARBA" id="ARBA00022448"/>
    </source>
</evidence>
<protein>
    <recommendedName>
        <fullName evidence="8">A-type ATP synthase subunit E</fullName>
    </recommendedName>
</protein>
<dbReference type="InParanoid" id="G0EE14"/>
<comment type="function">
    <text evidence="8">Component of the A-type ATP synthase that produces ATP from ADP in the presence of a proton gradient across the membrane.</text>
</comment>
<reference evidence="10 11" key="1">
    <citation type="journal article" date="2011" name="Stand. Genomic Sci.">
        <title>Complete genome sequence of the hyperthermophilic chemolithoautotroph Pyrolobus fumarii type strain (1A).</title>
        <authorList>
            <person name="Anderson I."/>
            <person name="Goker M."/>
            <person name="Nolan M."/>
            <person name="Lucas S."/>
            <person name="Hammon N."/>
            <person name="Deshpande S."/>
            <person name="Cheng J.F."/>
            <person name="Tapia R."/>
            <person name="Han C."/>
            <person name="Goodwin L."/>
            <person name="Pitluck S."/>
            <person name="Huntemann M."/>
            <person name="Liolios K."/>
            <person name="Ivanova N."/>
            <person name="Pagani I."/>
            <person name="Mavromatis K."/>
            <person name="Ovchinikova G."/>
            <person name="Pati A."/>
            <person name="Chen A."/>
            <person name="Palaniappan K."/>
            <person name="Land M."/>
            <person name="Hauser L."/>
            <person name="Brambilla E.M."/>
            <person name="Huber H."/>
            <person name="Yasawong M."/>
            <person name="Rohde M."/>
            <person name="Spring S."/>
            <person name="Abt B."/>
            <person name="Sikorski J."/>
            <person name="Wirth R."/>
            <person name="Detter J.C."/>
            <person name="Woyke T."/>
            <person name="Bristow J."/>
            <person name="Eisen J.A."/>
            <person name="Markowitz V."/>
            <person name="Hugenholtz P."/>
            <person name="Kyrpides N.C."/>
            <person name="Klenk H.P."/>
            <person name="Lapidus A."/>
        </authorList>
    </citation>
    <scope>NUCLEOTIDE SEQUENCE [LARGE SCALE GENOMIC DNA]</scope>
    <source>
        <strain evidence="11">DSM 11204 / 1A</strain>
    </source>
</reference>
<keyword evidence="3 8" id="KW-1003">Cell membrane</keyword>
<sequence>MGPVPRIHMHGDPHAVAKKASEKVREEINKKIDEALDAAIRILDAAKNRALAKLEKDISAILREAEEKVRAERAVREAELRVAELNARNEWIEKAVNEALRRLRSRVGDEAYTAFLEDMLKRAAETIRETATEAVVYPTKADRDLLEKLVGGASLPVKFTLAGEDIEGVGGFVVATPDGKMRLDYRLEAVLSDILEEAKAAAAKALFG</sequence>
<evidence type="ECO:0000313" key="10">
    <source>
        <dbReference type="EMBL" id="AEM37930.1"/>
    </source>
</evidence>
<evidence type="ECO:0000256" key="6">
    <source>
        <dbReference type="ARBA" id="ARBA00023136"/>
    </source>
</evidence>
<dbReference type="Proteomes" id="UP000001037">
    <property type="component" value="Chromosome"/>
</dbReference>
<dbReference type="EMBL" id="CP002838">
    <property type="protein sequence ID" value="AEM37930.1"/>
    <property type="molecule type" value="Genomic_DNA"/>
</dbReference>
<dbReference type="Gene3D" id="3.30.2320.30">
    <property type="entry name" value="ATP synthase, E subunit, C-terminal"/>
    <property type="match status" value="1"/>
</dbReference>
<proteinExistence type="inferred from homology"/>
<dbReference type="GO" id="GO:0005886">
    <property type="term" value="C:plasma membrane"/>
    <property type="evidence" value="ECO:0007669"/>
    <property type="project" value="UniProtKB-SubCell"/>
</dbReference>
<organism evidence="10 11">
    <name type="scientific">Pyrolobus fumarii (strain DSM 11204 / 1A)</name>
    <dbReference type="NCBI Taxonomy" id="694429"/>
    <lineage>
        <taxon>Archaea</taxon>
        <taxon>Thermoproteota</taxon>
        <taxon>Thermoprotei</taxon>
        <taxon>Desulfurococcales</taxon>
        <taxon>Pyrodictiaceae</taxon>
        <taxon>Pyrolobus</taxon>
    </lineage>
</organism>
<keyword evidence="4 8" id="KW-0375">Hydrogen ion transport</keyword>
<keyword evidence="11" id="KW-1185">Reference proteome</keyword>
<comment type="subunit">
    <text evidence="8">Has multiple subunits with at least A(3), B(3), C, D, E, F, H, I and proteolipid K(x).</text>
</comment>
<dbReference type="Pfam" id="PF01991">
    <property type="entry name" value="vATP-synt_E"/>
    <property type="match status" value="1"/>
</dbReference>
<evidence type="ECO:0000256" key="4">
    <source>
        <dbReference type="ARBA" id="ARBA00022781"/>
    </source>
</evidence>
<name>G0EE14_PYRF1</name>
<evidence type="ECO:0000256" key="5">
    <source>
        <dbReference type="ARBA" id="ARBA00023065"/>
    </source>
</evidence>
<dbReference type="GO" id="GO:0042777">
    <property type="term" value="P:proton motive force-driven plasma membrane ATP synthesis"/>
    <property type="evidence" value="ECO:0007669"/>
    <property type="project" value="UniProtKB-UniRule"/>
</dbReference>
<dbReference type="HAMAP" id="MF_00311">
    <property type="entry name" value="ATP_synth_E_arch"/>
    <property type="match status" value="1"/>
</dbReference>
<dbReference type="AlphaFoldDB" id="G0EE14"/>
<keyword evidence="7 8" id="KW-0066">ATP synthesis</keyword>
<keyword evidence="5 8" id="KW-0406">Ion transport</keyword>
<accession>G0EE14</accession>
<dbReference type="GO" id="GO:0046961">
    <property type="term" value="F:proton-transporting ATPase activity, rotational mechanism"/>
    <property type="evidence" value="ECO:0007669"/>
    <property type="project" value="InterPro"/>
</dbReference>
<evidence type="ECO:0000256" key="7">
    <source>
        <dbReference type="ARBA" id="ARBA00023310"/>
    </source>
</evidence>
<dbReference type="InterPro" id="IPR038495">
    <property type="entry name" value="ATPase_E_C"/>
</dbReference>
<keyword evidence="9" id="KW-0175">Coiled coil</keyword>